<dbReference type="SUPFAM" id="SSF54211">
    <property type="entry name" value="Ribosomal protein S5 domain 2-like"/>
    <property type="match status" value="1"/>
</dbReference>
<dbReference type="GO" id="GO:0140664">
    <property type="term" value="F:ATP-dependent DNA damage sensor activity"/>
    <property type="evidence" value="ECO:0007669"/>
    <property type="project" value="InterPro"/>
</dbReference>
<dbReference type="InterPro" id="IPR020667">
    <property type="entry name" value="DNA_mismatch_repair_MutL"/>
</dbReference>
<dbReference type="Gene3D" id="3.30.1370.100">
    <property type="entry name" value="MutL, C-terminal domain, regulatory subdomain"/>
    <property type="match status" value="1"/>
</dbReference>
<dbReference type="GO" id="GO:0030983">
    <property type="term" value="F:mismatched DNA binding"/>
    <property type="evidence" value="ECO:0007669"/>
    <property type="project" value="InterPro"/>
</dbReference>
<dbReference type="InterPro" id="IPR042120">
    <property type="entry name" value="MutL_C_dimsub"/>
</dbReference>
<name>A0A7V0N0I9_UNCAE</name>
<dbReference type="PROSITE" id="PS00058">
    <property type="entry name" value="DNA_MISMATCH_REPAIR_1"/>
    <property type="match status" value="1"/>
</dbReference>
<evidence type="ECO:0000256" key="3">
    <source>
        <dbReference type="ARBA" id="ARBA00023204"/>
    </source>
</evidence>
<accession>A0A7V0N0I9</accession>
<keyword evidence="2 4" id="KW-0227">DNA damage</keyword>
<dbReference type="GO" id="GO:0005524">
    <property type="term" value="F:ATP binding"/>
    <property type="evidence" value="ECO:0007669"/>
    <property type="project" value="InterPro"/>
</dbReference>
<keyword evidence="8" id="KW-0378">Hydrolase</keyword>
<dbReference type="HAMAP" id="MF_00149">
    <property type="entry name" value="DNA_mis_repair"/>
    <property type="match status" value="1"/>
</dbReference>
<evidence type="ECO:0000259" key="6">
    <source>
        <dbReference type="SMART" id="SM00853"/>
    </source>
</evidence>
<dbReference type="InterPro" id="IPR013507">
    <property type="entry name" value="DNA_mismatch_S5_2-like"/>
</dbReference>
<feature type="domain" description="MutL C-terminal dimerisation" evidence="6">
    <location>
        <begin position="432"/>
        <end position="567"/>
    </location>
</feature>
<feature type="compositionally biased region" description="Low complexity" evidence="5">
    <location>
        <begin position="404"/>
        <end position="415"/>
    </location>
</feature>
<dbReference type="SMART" id="SM00853">
    <property type="entry name" value="MutL_C"/>
    <property type="match status" value="1"/>
</dbReference>
<dbReference type="CDD" id="cd16926">
    <property type="entry name" value="HATPase_MutL-MLH-PMS-like"/>
    <property type="match status" value="1"/>
</dbReference>
<dbReference type="CDD" id="cd00782">
    <property type="entry name" value="MutL_Trans"/>
    <property type="match status" value="1"/>
</dbReference>
<dbReference type="InterPro" id="IPR036890">
    <property type="entry name" value="HATPase_C_sf"/>
</dbReference>
<dbReference type="Pfam" id="PF08676">
    <property type="entry name" value="MutL_C"/>
    <property type="match status" value="1"/>
</dbReference>
<evidence type="ECO:0000259" key="7">
    <source>
        <dbReference type="SMART" id="SM01340"/>
    </source>
</evidence>
<evidence type="ECO:0000256" key="5">
    <source>
        <dbReference type="SAM" id="MobiDB-lite"/>
    </source>
</evidence>
<dbReference type="InterPro" id="IPR038973">
    <property type="entry name" value="MutL/Mlh/Pms-like"/>
</dbReference>
<proteinExistence type="inferred from homology"/>
<organism evidence="8">
    <name type="scientific">Aerophobetes bacterium</name>
    <dbReference type="NCBI Taxonomy" id="2030807"/>
    <lineage>
        <taxon>Bacteria</taxon>
        <taxon>Candidatus Aerophobota</taxon>
    </lineage>
</organism>
<comment type="function">
    <text evidence="4">This protein is involved in the repair of mismatches in DNA. It is required for dam-dependent methyl-directed DNA mismatch repair. May act as a 'molecular matchmaker', a protein that promotes the formation of a stable complex between two or more DNA-binding proteins in an ATP-dependent manner without itself being part of a final effector complex.</text>
</comment>
<dbReference type="SUPFAM" id="SSF55874">
    <property type="entry name" value="ATPase domain of HSP90 chaperone/DNA topoisomerase II/histidine kinase"/>
    <property type="match status" value="1"/>
</dbReference>
<dbReference type="Proteomes" id="UP000885660">
    <property type="component" value="Unassembled WGS sequence"/>
</dbReference>
<dbReference type="SMART" id="SM01340">
    <property type="entry name" value="DNA_mis_repair"/>
    <property type="match status" value="1"/>
</dbReference>
<keyword evidence="8" id="KW-0255">Endonuclease</keyword>
<evidence type="ECO:0000256" key="2">
    <source>
        <dbReference type="ARBA" id="ARBA00022763"/>
    </source>
</evidence>
<dbReference type="GO" id="GO:0004519">
    <property type="term" value="F:endonuclease activity"/>
    <property type="evidence" value="ECO:0007669"/>
    <property type="project" value="UniProtKB-KW"/>
</dbReference>
<sequence>MNGRSGLIVMAKVQILPPEIVNKIAAGEVIERPASVVKELIENAIDAHTTSIELNLKQSGKTLIHIKDTGVGIDPDDMEKIFLRHATSKIYHLNDLYRINSLGFRGEALYSIAAISDITLRSKPSHQDVGWEIHLRGGEKQEFKPISMPAGTEVIVKELFFNTPARRKFLKSNVTELHHIFNTCVPYILQHYQCRFLITHNNREIINLPPHQDVLDRVVHTLQINREDLLYREYQLLEENLSFSLILGDINIQRPRRDMQFIFINNRPVQNKLLSFYLNQVYQTFIPSDAHPFFCIFLSLPSSDVDVNVHPTKREVKLKKEQRIATILSKVCEETLLSYGKARRVSTNLYLSQDSSSSTQQKNQYLSNSQEKKLVSQYVLSDHKSYSTYRSYEGKSINRGNEDSSSVVPLSPQSSETPQQLSLRKKLKEAHYIGSFLKKYLLFETTSSLLIVDQHAAQERITYETILSQVSEGGLQVQYLVNPILIPISVQEKIIWEAMQKKLEELGFSTTQWNEETIALHSSPSLIKNPAAALRNLLSGDESLLRADNETLIRRACRSSLMAGYEVVKEQAEFIRDQLLSCKIPFSCPHGRPTVVEIDQHTLDKEFFRR</sequence>
<dbReference type="SUPFAM" id="SSF118116">
    <property type="entry name" value="DNA mismatch repair protein MutL"/>
    <property type="match status" value="1"/>
</dbReference>
<dbReference type="Pfam" id="PF13589">
    <property type="entry name" value="HATPase_c_3"/>
    <property type="match status" value="1"/>
</dbReference>
<dbReference type="Gene3D" id="3.30.565.10">
    <property type="entry name" value="Histidine kinase-like ATPase, C-terminal domain"/>
    <property type="match status" value="1"/>
</dbReference>
<keyword evidence="3 4" id="KW-0234">DNA repair</keyword>
<gene>
    <name evidence="4 8" type="primary">mutL</name>
    <name evidence="8" type="ORF">ENG47_02315</name>
</gene>
<dbReference type="PANTHER" id="PTHR10073">
    <property type="entry name" value="DNA MISMATCH REPAIR PROTEIN MLH, PMS, MUTL"/>
    <property type="match status" value="1"/>
</dbReference>
<dbReference type="GO" id="GO:0032300">
    <property type="term" value="C:mismatch repair complex"/>
    <property type="evidence" value="ECO:0007669"/>
    <property type="project" value="InterPro"/>
</dbReference>
<dbReference type="InterPro" id="IPR042121">
    <property type="entry name" value="MutL_C_regsub"/>
</dbReference>
<keyword evidence="8" id="KW-0540">Nuclease</keyword>
<dbReference type="InterPro" id="IPR020568">
    <property type="entry name" value="Ribosomal_Su5_D2-typ_SF"/>
</dbReference>
<evidence type="ECO:0000313" key="8">
    <source>
        <dbReference type="EMBL" id="HDN84578.1"/>
    </source>
</evidence>
<protein>
    <recommendedName>
        <fullName evidence="4">DNA mismatch repair protein MutL</fullName>
    </recommendedName>
</protein>
<comment type="similarity">
    <text evidence="1 4">Belongs to the DNA mismatch repair MutL/HexB family.</text>
</comment>
<dbReference type="InterPro" id="IPR014790">
    <property type="entry name" value="MutL_C"/>
</dbReference>
<dbReference type="Gene3D" id="3.30.1540.20">
    <property type="entry name" value="MutL, C-terminal domain, dimerisation subdomain"/>
    <property type="match status" value="1"/>
</dbReference>
<dbReference type="InterPro" id="IPR037198">
    <property type="entry name" value="MutL_C_sf"/>
</dbReference>
<feature type="domain" description="DNA mismatch repair protein S5" evidence="7">
    <location>
        <begin position="221"/>
        <end position="337"/>
    </location>
</feature>
<dbReference type="Gene3D" id="3.30.230.10">
    <property type="match status" value="1"/>
</dbReference>
<dbReference type="AlphaFoldDB" id="A0A7V0N0I9"/>
<comment type="caution">
    <text evidence="8">The sequence shown here is derived from an EMBL/GenBank/DDBJ whole genome shotgun (WGS) entry which is preliminary data.</text>
</comment>
<dbReference type="FunFam" id="3.30.565.10:FF:000003">
    <property type="entry name" value="DNA mismatch repair endonuclease MutL"/>
    <property type="match status" value="1"/>
</dbReference>
<dbReference type="GO" id="GO:0006298">
    <property type="term" value="P:mismatch repair"/>
    <property type="evidence" value="ECO:0007669"/>
    <property type="project" value="UniProtKB-UniRule"/>
</dbReference>
<reference evidence="8" key="1">
    <citation type="journal article" date="2020" name="mSystems">
        <title>Genome- and Community-Level Interaction Insights into Carbon Utilization and Element Cycling Functions of Hydrothermarchaeota in Hydrothermal Sediment.</title>
        <authorList>
            <person name="Zhou Z."/>
            <person name="Liu Y."/>
            <person name="Xu W."/>
            <person name="Pan J."/>
            <person name="Luo Z.H."/>
            <person name="Li M."/>
        </authorList>
    </citation>
    <scope>NUCLEOTIDE SEQUENCE [LARGE SCALE GENOMIC DNA]</scope>
    <source>
        <strain evidence="8">HyVt-219</strain>
    </source>
</reference>
<evidence type="ECO:0000256" key="1">
    <source>
        <dbReference type="ARBA" id="ARBA00006082"/>
    </source>
</evidence>
<dbReference type="EMBL" id="DRBC01000133">
    <property type="protein sequence ID" value="HDN84578.1"/>
    <property type="molecule type" value="Genomic_DNA"/>
</dbReference>
<dbReference type="PANTHER" id="PTHR10073:SF12">
    <property type="entry name" value="DNA MISMATCH REPAIR PROTEIN MLH1"/>
    <property type="match status" value="1"/>
</dbReference>
<dbReference type="Pfam" id="PF01119">
    <property type="entry name" value="DNA_mis_repair"/>
    <property type="match status" value="1"/>
</dbReference>
<dbReference type="InterPro" id="IPR014762">
    <property type="entry name" value="DNA_mismatch_repair_CS"/>
</dbReference>
<dbReference type="GO" id="GO:0016887">
    <property type="term" value="F:ATP hydrolysis activity"/>
    <property type="evidence" value="ECO:0007669"/>
    <property type="project" value="InterPro"/>
</dbReference>
<dbReference type="NCBIfam" id="TIGR00585">
    <property type="entry name" value="mutl"/>
    <property type="match status" value="1"/>
</dbReference>
<evidence type="ECO:0000256" key="4">
    <source>
        <dbReference type="HAMAP-Rule" id="MF_00149"/>
    </source>
</evidence>
<dbReference type="InterPro" id="IPR014721">
    <property type="entry name" value="Ribsml_uS5_D2-typ_fold_subgr"/>
</dbReference>
<feature type="region of interest" description="Disordered" evidence="5">
    <location>
        <begin position="391"/>
        <end position="419"/>
    </location>
</feature>
<dbReference type="InterPro" id="IPR002099">
    <property type="entry name" value="MutL/Mlh/PMS"/>
</dbReference>